<keyword evidence="2" id="KW-1185">Reference proteome</keyword>
<dbReference type="Proteomes" id="UP001642483">
    <property type="component" value="Unassembled WGS sequence"/>
</dbReference>
<evidence type="ECO:0000313" key="2">
    <source>
        <dbReference type="Proteomes" id="UP001642483"/>
    </source>
</evidence>
<proteinExistence type="predicted"/>
<gene>
    <name evidence="1" type="ORF">CVLEPA_LOCUS10679</name>
</gene>
<dbReference type="EMBL" id="CAWYQH010000068">
    <property type="protein sequence ID" value="CAK8680426.1"/>
    <property type="molecule type" value="Genomic_DNA"/>
</dbReference>
<organism evidence="1 2">
    <name type="scientific">Clavelina lepadiformis</name>
    <name type="common">Light-bulb sea squirt</name>
    <name type="synonym">Ascidia lepadiformis</name>
    <dbReference type="NCBI Taxonomy" id="159417"/>
    <lineage>
        <taxon>Eukaryota</taxon>
        <taxon>Metazoa</taxon>
        <taxon>Chordata</taxon>
        <taxon>Tunicata</taxon>
        <taxon>Ascidiacea</taxon>
        <taxon>Aplousobranchia</taxon>
        <taxon>Clavelinidae</taxon>
        <taxon>Clavelina</taxon>
    </lineage>
</organism>
<reference evidence="1 2" key="1">
    <citation type="submission" date="2024-02" db="EMBL/GenBank/DDBJ databases">
        <authorList>
            <person name="Daric V."/>
            <person name="Darras S."/>
        </authorList>
    </citation>
    <scope>NUCLEOTIDE SEQUENCE [LARGE SCALE GENOMIC DNA]</scope>
</reference>
<name>A0ABP0FLD5_CLALP</name>
<comment type="caution">
    <text evidence="1">The sequence shown here is derived from an EMBL/GenBank/DDBJ whole genome shotgun (WGS) entry which is preliminary data.</text>
</comment>
<accession>A0ABP0FLD5</accession>
<evidence type="ECO:0000313" key="1">
    <source>
        <dbReference type="EMBL" id="CAK8680426.1"/>
    </source>
</evidence>
<sequence>MARQPTKPGSTTDRQLQCEFDALSRKAAAQVVKQSKEQLIKYSGKPSAECEVKDHLMQTQFKNNRESPQS</sequence>
<protein>
    <submittedName>
        <fullName evidence="1">Uncharacterized protein</fullName>
    </submittedName>
</protein>